<organism evidence="1 2">
    <name type="scientific">Obba rivulosa</name>
    <dbReference type="NCBI Taxonomy" id="1052685"/>
    <lineage>
        <taxon>Eukaryota</taxon>
        <taxon>Fungi</taxon>
        <taxon>Dikarya</taxon>
        <taxon>Basidiomycota</taxon>
        <taxon>Agaricomycotina</taxon>
        <taxon>Agaricomycetes</taxon>
        <taxon>Polyporales</taxon>
        <taxon>Gelatoporiaceae</taxon>
        <taxon>Obba</taxon>
    </lineage>
</organism>
<proteinExistence type="predicted"/>
<dbReference type="AlphaFoldDB" id="A0A8E2AQK4"/>
<protein>
    <submittedName>
        <fullName evidence="1">Uncharacterized protein</fullName>
    </submittedName>
</protein>
<keyword evidence="2" id="KW-1185">Reference proteome</keyword>
<dbReference type="Proteomes" id="UP000250043">
    <property type="component" value="Unassembled WGS sequence"/>
</dbReference>
<gene>
    <name evidence="1" type="ORF">OBBRIDRAFT_806969</name>
</gene>
<sequence>MGKLHRTHVSMCEVWSFQIFTYDTGLRGRTTIATGNKAEQVDGRILRDGWCAQQFSDERPRHFAFENPVGTSTPTYGDAENACFEAIPRHASPVRDACSGPRVTAYCAIRGPLRVRGLNRPETARNGVHVRRFREFAGEAASAAMPAGQDLFVNKRNTLQKNQRTLGHLGSELQRADKANWQILTREFNEIPATSLFSGHRTAECLILRLRAQSPPWAVTVRQPSVLNQACQRPARIQKNDIQARCNLLPIRTCLYMGTCHATWPLDLAVQALPCPCTLDGIQLSNHFTGADRRSSPFTVTSARTCPCQLEAQVRMRKPEIPQVETQFPWLRAAETRFPYTSSISIAGDHCRVSAVFPEIDSLRQKSIVSTLPAVCWDFQRGHPEAVHVGAERLDSGYSTEVLSTAPSLYVSPHGAVELISTAQQDIYFVRTSQLYKKALPLSGLSVFLVFTIDQRDASWLVGHSG</sequence>
<accession>A0A8E2AQK4</accession>
<dbReference type="EMBL" id="KV722541">
    <property type="protein sequence ID" value="OCH86159.1"/>
    <property type="molecule type" value="Genomic_DNA"/>
</dbReference>
<reference evidence="1 2" key="1">
    <citation type="submission" date="2016-07" db="EMBL/GenBank/DDBJ databases">
        <title>Draft genome of the white-rot fungus Obba rivulosa 3A-2.</title>
        <authorList>
            <consortium name="DOE Joint Genome Institute"/>
            <person name="Miettinen O."/>
            <person name="Riley R."/>
            <person name="Acob R."/>
            <person name="Barry K."/>
            <person name="Cullen D."/>
            <person name="De Vries R."/>
            <person name="Hainaut M."/>
            <person name="Hatakka A."/>
            <person name="Henrissat B."/>
            <person name="Hilden K."/>
            <person name="Kuo R."/>
            <person name="Labutti K."/>
            <person name="Lipzen A."/>
            <person name="Makela M.R."/>
            <person name="Sandor L."/>
            <person name="Spatafora J.W."/>
            <person name="Grigoriev I.V."/>
            <person name="Hibbett D.S."/>
        </authorList>
    </citation>
    <scope>NUCLEOTIDE SEQUENCE [LARGE SCALE GENOMIC DNA]</scope>
    <source>
        <strain evidence="1 2">3A-2</strain>
    </source>
</reference>
<name>A0A8E2AQK4_9APHY</name>
<evidence type="ECO:0000313" key="1">
    <source>
        <dbReference type="EMBL" id="OCH86159.1"/>
    </source>
</evidence>
<evidence type="ECO:0000313" key="2">
    <source>
        <dbReference type="Proteomes" id="UP000250043"/>
    </source>
</evidence>